<evidence type="ECO:0000259" key="5">
    <source>
        <dbReference type="PROSITE" id="PS50110"/>
    </source>
</evidence>
<accession>A0A2J0KR49</accession>
<dbReference type="GO" id="GO:0000156">
    <property type="term" value="F:phosphorelay response regulator activity"/>
    <property type="evidence" value="ECO:0007669"/>
    <property type="project" value="TreeGrafter"/>
</dbReference>
<evidence type="ECO:0000313" key="7">
    <source>
        <dbReference type="Proteomes" id="UP000230052"/>
    </source>
</evidence>
<dbReference type="InterPro" id="IPR039420">
    <property type="entry name" value="WalR-like"/>
</dbReference>
<protein>
    <recommendedName>
        <fullName evidence="5">Response regulatory domain-containing protein</fullName>
    </recommendedName>
</protein>
<dbReference type="InterPro" id="IPR001789">
    <property type="entry name" value="Sig_transdc_resp-reg_receiver"/>
</dbReference>
<dbReference type="GO" id="GO:0000976">
    <property type="term" value="F:transcription cis-regulatory region binding"/>
    <property type="evidence" value="ECO:0007669"/>
    <property type="project" value="TreeGrafter"/>
</dbReference>
<feature type="domain" description="Response regulatory" evidence="5">
    <location>
        <begin position="4"/>
        <end position="121"/>
    </location>
</feature>
<dbReference type="PANTHER" id="PTHR48111:SF40">
    <property type="entry name" value="PHOSPHATE REGULON TRANSCRIPTIONAL REGULATORY PROTEIN PHOB"/>
    <property type="match status" value="1"/>
</dbReference>
<comment type="caution">
    <text evidence="6">The sequence shown here is derived from an EMBL/GenBank/DDBJ whole genome shotgun (WGS) entry which is preliminary data.</text>
</comment>
<gene>
    <name evidence="6" type="ORF">COS99_08190</name>
</gene>
<dbReference type="PROSITE" id="PS50110">
    <property type="entry name" value="RESPONSE_REGULATORY"/>
    <property type="match status" value="1"/>
</dbReference>
<dbReference type="Proteomes" id="UP000230052">
    <property type="component" value="Unassembled WGS sequence"/>
</dbReference>
<dbReference type="InterPro" id="IPR011006">
    <property type="entry name" value="CheY-like_superfamily"/>
</dbReference>
<name>A0A2J0KR49_9BACT</name>
<dbReference type="GO" id="GO:0005829">
    <property type="term" value="C:cytosol"/>
    <property type="evidence" value="ECO:0007669"/>
    <property type="project" value="TreeGrafter"/>
</dbReference>
<organism evidence="6 7">
    <name type="scientific">Candidatus Aquitaenariimonas noxiae</name>
    <dbReference type="NCBI Taxonomy" id="1974741"/>
    <lineage>
        <taxon>Bacteria</taxon>
        <taxon>Pseudomonadati</taxon>
        <taxon>Candidatus Omnitrophota</taxon>
        <taxon>Candidatus Aquitaenariimonas</taxon>
    </lineage>
</organism>
<keyword evidence="2" id="KW-0902">Two-component regulatory system</keyword>
<dbReference type="CDD" id="cd00156">
    <property type="entry name" value="REC"/>
    <property type="match status" value="1"/>
</dbReference>
<evidence type="ECO:0000313" key="6">
    <source>
        <dbReference type="EMBL" id="PIU40875.1"/>
    </source>
</evidence>
<dbReference type="GO" id="GO:0032993">
    <property type="term" value="C:protein-DNA complex"/>
    <property type="evidence" value="ECO:0007669"/>
    <property type="project" value="TreeGrafter"/>
</dbReference>
<proteinExistence type="predicted"/>
<evidence type="ECO:0000256" key="2">
    <source>
        <dbReference type="ARBA" id="ARBA00023012"/>
    </source>
</evidence>
<dbReference type="Pfam" id="PF00072">
    <property type="entry name" value="Response_reg"/>
    <property type="match status" value="1"/>
</dbReference>
<evidence type="ECO:0000256" key="3">
    <source>
        <dbReference type="ARBA" id="ARBA00023125"/>
    </source>
</evidence>
<keyword evidence="1 4" id="KW-0597">Phosphoprotein</keyword>
<dbReference type="Gene3D" id="3.40.50.2300">
    <property type="match status" value="1"/>
</dbReference>
<dbReference type="SUPFAM" id="SSF52172">
    <property type="entry name" value="CheY-like"/>
    <property type="match status" value="1"/>
</dbReference>
<reference evidence="6 7" key="1">
    <citation type="submission" date="2017-09" db="EMBL/GenBank/DDBJ databases">
        <title>Depth-based differentiation of microbial function through sediment-hosted aquifers and enrichment of novel symbionts in the deep terrestrial subsurface.</title>
        <authorList>
            <person name="Probst A.J."/>
            <person name="Ladd B."/>
            <person name="Jarett J.K."/>
            <person name="Geller-Mcgrath D.E."/>
            <person name="Sieber C.M."/>
            <person name="Emerson J.B."/>
            <person name="Anantharaman K."/>
            <person name="Thomas B.C."/>
            <person name="Malmstrom R."/>
            <person name="Stieglmeier M."/>
            <person name="Klingl A."/>
            <person name="Woyke T."/>
            <person name="Ryan C.M."/>
            <person name="Banfield J.F."/>
        </authorList>
    </citation>
    <scope>NUCLEOTIDE SEQUENCE [LARGE SCALE GENOMIC DNA]</scope>
    <source>
        <strain evidence="6">CG07_land_8_20_14_0_80_42_15</strain>
    </source>
</reference>
<dbReference type="GO" id="GO:0006355">
    <property type="term" value="P:regulation of DNA-templated transcription"/>
    <property type="evidence" value="ECO:0007669"/>
    <property type="project" value="TreeGrafter"/>
</dbReference>
<dbReference type="AlphaFoldDB" id="A0A2J0KR49"/>
<feature type="modified residue" description="4-aspartylphosphate" evidence="4">
    <location>
        <position position="54"/>
    </location>
</feature>
<dbReference type="PANTHER" id="PTHR48111">
    <property type="entry name" value="REGULATOR OF RPOS"/>
    <property type="match status" value="1"/>
</dbReference>
<keyword evidence="3" id="KW-0238">DNA-binding</keyword>
<dbReference type="EMBL" id="PEWV01000075">
    <property type="protein sequence ID" value="PIU40875.1"/>
    <property type="molecule type" value="Genomic_DNA"/>
</dbReference>
<dbReference type="SMART" id="SM00448">
    <property type="entry name" value="REC"/>
    <property type="match status" value="1"/>
</dbReference>
<sequence length="121" mass="13412">MKVKILVIDDNEQDRKIITRFFTKANYGEIFTAESCKEGIERAESVNPDLVIIDTMLPDGEGFDVCRKIREKYGSAKPKIIVTTGSIDAIDAVKARKAGADDYCVKTSDCSCLLKAAKKFI</sequence>
<evidence type="ECO:0000256" key="1">
    <source>
        <dbReference type="ARBA" id="ARBA00022553"/>
    </source>
</evidence>
<evidence type="ECO:0000256" key="4">
    <source>
        <dbReference type="PROSITE-ProRule" id="PRU00169"/>
    </source>
</evidence>